<feature type="compositionally biased region" description="Polar residues" evidence="1">
    <location>
        <begin position="100"/>
        <end position="111"/>
    </location>
</feature>
<feature type="signal peptide" evidence="2">
    <location>
        <begin position="1"/>
        <end position="25"/>
    </location>
</feature>
<sequence length="455" mass="48661" precursor="true">MDRRIGATLCLALGVTLAIAPGARAQSVSPPAPFAGGGDALQLEQPRGEITPVRYGEPEPTPPTNNGGGAYSGASVPSRPAATSGQGRAATTDGGLTPVGSPSVSRAQVSKGSGKLPNDAGQVWREYDIRPYTQRLAADAKPQQRVVDWVLRETGYEAWHGETVGILNATRETLTVYHTPAMQAIVTDIVDRFVNSKAAEQAFSMRIVTVRNPDWRVRALGLMTPISVQSPGLQGWVMPKENYALLSAELGRRGDVREYNAAGQLVPNGQSVHFSTMRPRGYVKGIVPTQNVWPGYQPETAQIDEGASLEFSPLLSLNLESAEAVIKLRLNQIEKMRRVSLDLPTPGVNAGATPGQRLQVEVPQVTSADLHERFRWPANQVLVLSLGMVATPGPETGGAFSEMLPDMMKSPPRADALLFVEARSSAIPTAAPSAAPTGDRIQTAVRPTPTFHGRY</sequence>
<dbReference type="EMBL" id="CP036349">
    <property type="protein sequence ID" value="QDV75502.1"/>
    <property type="molecule type" value="Genomic_DNA"/>
</dbReference>
<evidence type="ECO:0000256" key="2">
    <source>
        <dbReference type="SAM" id="SignalP"/>
    </source>
</evidence>
<name>A0A518KCH0_9BACT</name>
<proteinExistence type="predicted"/>
<feature type="chain" id="PRO_5022012853" description="Bacterial type II and III secretion system protein" evidence="2">
    <location>
        <begin position="26"/>
        <end position="455"/>
    </location>
</feature>
<dbReference type="RefSeq" id="WP_145114836.1">
    <property type="nucleotide sequence ID" value="NZ_CP036349.1"/>
</dbReference>
<keyword evidence="2" id="KW-0732">Signal</keyword>
<accession>A0A518KCH0</accession>
<evidence type="ECO:0000313" key="3">
    <source>
        <dbReference type="EMBL" id="QDV75502.1"/>
    </source>
</evidence>
<feature type="region of interest" description="Disordered" evidence="1">
    <location>
        <begin position="51"/>
        <end position="118"/>
    </location>
</feature>
<keyword evidence="4" id="KW-1185">Reference proteome</keyword>
<organism evidence="3 4">
    <name type="scientific">Botrimarina mediterranea</name>
    <dbReference type="NCBI Taxonomy" id="2528022"/>
    <lineage>
        <taxon>Bacteria</taxon>
        <taxon>Pseudomonadati</taxon>
        <taxon>Planctomycetota</taxon>
        <taxon>Planctomycetia</taxon>
        <taxon>Pirellulales</taxon>
        <taxon>Lacipirellulaceae</taxon>
        <taxon>Botrimarina</taxon>
    </lineage>
</organism>
<reference evidence="3 4" key="1">
    <citation type="submission" date="2019-02" db="EMBL/GenBank/DDBJ databases">
        <title>Deep-cultivation of Planctomycetes and their phenomic and genomic characterization uncovers novel biology.</title>
        <authorList>
            <person name="Wiegand S."/>
            <person name="Jogler M."/>
            <person name="Boedeker C."/>
            <person name="Pinto D."/>
            <person name="Vollmers J."/>
            <person name="Rivas-Marin E."/>
            <person name="Kohn T."/>
            <person name="Peeters S.H."/>
            <person name="Heuer A."/>
            <person name="Rast P."/>
            <person name="Oberbeckmann S."/>
            <person name="Bunk B."/>
            <person name="Jeske O."/>
            <person name="Meyerdierks A."/>
            <person name="Storesund J.E."/>
            <person name="Kallscheuer N."/>
            <person name="Luecker S."/>
            <person name="Lage O.M."/>
            <person name="Pohl T."/>
            <person name="Merkel B.J."/>
            <person name="Hornburger P."/>
            <person name="Mueller R.-W."/>
            <person name="Bruemmer F."/>
            <person name="Labrenz M."/>
            <person name="Spormann A.M."/>
            <person name="Op den Camp H."/>
            <person name="Overmann J."/>
            <person name="Amann R."/>
            <person name="Jetten M.S.M."/>
            <person name="Mascher T."/>
            <person name="Medema M.H."/>
            <person name="Devos D.P."/>
            <person name="Kaster A.-K."/>
            <person name="Ovreas L."/>
            <person name="Rohde M."/>
            <person name="Galperin M.Y."/>
            <person name="Jogler C."/>
        </authorList>
    </citation>
    <scope>NUCLEOTIDE SEQUENCE [LARGE SCALE GENOMIC DNA]</scope>
    <source>
        <strain evidence="3 4">Spa11</strain>
    </source>
</reference>
<protein>
    <recommendedName>
        <fullName evidence="5">Bacterial type II and III secretion system protein</fullName>
    </recommendedName>
</protein>
<dbReference type="AlphaFoldDB" id="A0A518KCH0"/>
<evidence type="ECO:0000256" key="1">
    <source>
        <dbReference type="SAM" id="MobiDB-lite"/>
    </source>
</evidence>
<dbReference type="KEGG" id="bmei:Spa11_37200"/>
<dbReference type="Proteomes" id="UP000316426">
    <property type="component" value="Chromosome"/>
</dbReference>
<evidence type="ECO:0000313" key="4">
    <source>
        <dbReference type="Proteomes" id="UP000316426"/>
    </source>
</evidence>
<gene>
    <name evidence="3" type="ORF">Spa11_37200</name>
</gene>
<evidence type="ECO:0008006" key="5">
    <source>
        <dbReference type="Google" id="ProtNLM"/>
    </source>
</evidence>
<feature type="region of interest" description="Disordered" evidence="1">
    <location>
        <begin position="429"/>
        <end position="455"/>
    </location>
</feature>